<dbReference type="Proteomes" id="UP001620626">
    <property type="component" value="Unassembled WGS sequence"/>
</dbReference>
<keyword evidence="1" id="KW-0812">Transmembrane</keyword>
<feature type="transmembrane region" description="Helical" evidence="1">
    <location>
        <begin position="14"/>
        <end position="36"/>
    </location>
</feature>
<keyword evidence="1" id="KW-0472">Membrane</keyword>
<dbReference type="SUPFAM" id="SSF53474">
    <property type="entry name" value="alpha/beta-Hydrolases"/>
    <property type="match status" value="1"/>
</dbReference>
<evidence type="ECO:0000259" key="2">
    <source>
        <dbReference type="Pfam" id="PF12146"/>
    </source>
</evidence>
<evidence type="ECO:0000313" key="3">
    <source>
        <dbReference type="EMBL" id="KAL3068087.1"/>
    </source>
</evidence>
<reference evidence="3 4" key="1">
    <citation type="submission" date="2024-10" db="EMBL/GenBank/DDBJ databases">
        <authorList>
            <person name="Kim D."/>
        </authorList>
    </citation>
    <scope>NUCLEOTIDE SEQUENCE [LARGE SCALE GENOMIC DNA]</scope>
    <source>
        <strain evidence="3">BH-2024</strain>
    </source>
</reference>
<organism evidence="3 4">
    <name type="scientific">Heterodera trifolii</name>
    <dbReference type="NCBI Taxonomy" id="157864"/>
    <lineage>
        <taxon>Eukaryota</taxon>
        <taxon>Metazoa</taxon>
        <taxon>Ecdysozoa</taxon>
        <taxon>Nematoda</taxon>
        <taxon>Chromadorea</taxon>
        <taxon>Rhabditida</taxon>
        <taxon>Tylenchina</taxon>
        <taxon>Tylenchomorpha</taxon>
        <taxon>Tylenchoidea</taxon>
        <taxon>Heteroderidae</taxon>
        <taxon>Heteroderinae</taxon>
        <taxon>Heterodera</taxon>
    </lineage>
</organism>
<keyword evidence="1" id="KW-1133">Transmembrane helix</keyword>
<gene>
    <name evidence="3" type="ORF">niasHT_038077</name>
</gene>
<comment type="caution">
    <text evidence="3">The sequence shown here is derived from an EMBL/GenBank/DDBJ whole genome shotgun (WGS) entry which is preliminary data.</text>
</comment>
<dbReference type="EMBL" id="JBICBT010001409">
    <property type="protein sequence ID" value="KAL3068087.1"/>
    <property type="molecule type" value="Genomic_DNA"/>
</dbReference>
<accession>A0ABD2HS71</accession>
<dbReference type="InterPro" id="IPR029058">
    <property type="entry name" value="AB_hydrolase_fold"/>
</dbReference>
<feature type="domain" description="Serine aminopeptidase S33" evidence="2">
    <location>
        <begin position="127"/>
        <end position="245"/>
    </location>
</feature>
<protein>
    <recommendedName>
        <fullName evidence="2">Serine aminopeptidase S33 domain-containing protein</fullName>
    </recommendedName>
</protein>
<dbReference type="AlphaFoldDB" id="A0ABD2HS71"/>
<proteinExistence type="predicted"/>
<dbReference type="InterPro" id="IPR022742">
    <property type="entry name" value="Hydrolase_4"/>
</dbReference>
<evidence type="ECO:0000256" key="1">
    <source>
        <dbReference type="SAM" id="Phobius"/>
    </source>
</evidence>
<name>A0ABD2HS71_9BILA</name>
<keyword evidence="4" id="KW-1185">Reference proteome</keyword>
<evidence type="ECO:0000313" key="4">
    <source>
        <dbReference type="Proteomes" id="UP001620626"/>
    </source>
</evidence>
<dbReference type="Gene3D" id="3.40.50.1820">
    <property type="entry name" value="alpha/beta hydrolase"/>
    <property type="match status" value="1"/>
</dbReference>
<dbReference type="PANTHER" id="PTHR12277">
    <property type="entry name" value="ALPHA/BETA HYDROLASE DOMAIN-CONTAINING PROTEIN"/>
    <property type="match status" value="1"/>
</dbReference>
<dbReference type="PANTHER" id="PTHR12277:SF194">
    <property type="entry name" value="FI04476P"/>
    <property type="match status" value="1"/>
</dbReference>
<sequence>MLLLLFRASLLSRVLYVTSIFLVFLYLLVPALFFFFPTFMQHIFFLHFVCFPFVDYHNLAHHGVRSRGRNFYLRERDLKTAKSTENVAKDEPTIGVWHILPASLSAEKGRSMDDAEMEQSLNEGPNALFIYLHGNSFDRTTSHRCELYNILSAMDFHVLAVDYRGYGDSTGHPNEDGVNADAHAIYDYARQMAPSKDIYVWGHSMGTGVATRLVAELSDAGRVPKALVLESPFNNLRDVVRNHPFSLPFRFLPWFNATIVHPLIQSGLRMNSDERIQRVACPILVLHAEDDHIIPVNLGKKLVKSAREANREVTYLEFESILEYKHKYIHRAPELPDVIREFLESGHLQKRSKNRIEQGNEGVKVEL</sequence>
<dbReference type="Pfam" id="PF12146">
    <property type="entry name" value="Hydrolase_4"/>
    <property type="match status" value="1"/>
</dbReference>